<evidence type="ECO:0000313" key="5">
    <source>
        <dbReference type="Proteomes" id="UP000008335"/>
    </source>
</evidence>
<proteinExistence type="inferred from homology"/>
<feature type="compositionally biased region" description="Basic and acidic residues" evidence="3">
    <location>
        <begin position="23"/>
        <end position="34"/>
    </location>
</feature>
<dbReference type="GO" id="GO:0005829">
    <property type="term" value="C:cytosol"/>
    <property type="evidence" value="ECO:0007669"/>
    <property type="project" value="TreeGrafter"/>
</dbReference>
<evidence type="ECO:0000256" key="2">
    <source>
        <dbReference type="PIRNR" id="PIRNR001251"/>
    </source>
</evidence>
<dbReference type="HOGENOM" id="CLU_003782_2_0_1"/>
<dbReference type="OrthoDB" id="1723809at2759"/>
<feature type="region of interest" description="Disordered" evidence="3">
    <location>
        <begin position="1"/>
        <end position="42"/>
    </location>
</feature>
<evidence type="ECO:0008006" key="6">
    <source>
        <dbReference type="Google" id="ProtNLM"/>
    </source>
</evidence>
<dbReference type="SUPFAM" id="SSF51556">
    <property type="entry name" value="Metallo-dependent hydrolases"/>
    <property type="match status" value="1"/>
</dbReference>
<dbReference type="GO" id="GO:0003876">
    <property type="term" value="F:AMP deaminase activity"/>
    <property type="evidence" value="ECO:0007669"/>
    <property type="project" value="InterPro"/>
</dbReference>
<dbReference type="Gene3D" id="3.20.20.140">
    <property type="entry name" value="Metal-dependent hydrolases"/>
    <property type="match status" value="2"/>
</dbReference>
<comment type="similarity">
    <text evidence="1 2">Belongs to the metallo-dependent hydrolases superfamily. Adenosine and AMP deaminases family.</text>
</comment>
<dbReference type="PIRSF" id="PIRSF001251">
    <property type="entry name" value="AMP_deaminase_met"/>
    <property type="match status" value="1"/>
</dbReference>
<protein>
    <recommendedName>
        <fullName evidence="6">Inactive deaminase YJL070C</fullName>
    </recommendedName>
</protein>
<name>B3LQ41_YEAS1</name>
<sequence>MQAVERRPSLLFDEYQNSVTKPNETKNKEARVLSENDGDVSPSVLKQKEISVDDMDMISLPTEFDRQMVLGSPMFFDLEDEENKIDPLPSVSHHYGNGESDSFVSSYTPSNLKTGEETKDLFINPFELVSQMRKRYIAASKQDGISNIKNDTEKWFLYPKPLPKFWRFEDDKRFQDPSDSDLNDDGDSTGTGAATPHRHGYYYPSYFTDHYYYYTKSGLKGKGNIKVPYTGEYFDLEDYKKQYIYHLSNQENTQNPLSPYSSKEESLEEEFLTDVPTFQEFRDDFAYIIELIQSHKFNEVSRKRLSYLLDKFELFQYLNSKKEILANKNVPYRDFYNSRKVDRDLSLSGCISQRQLSEYIWEKINLEPERIVYQDPETSRKLSLRDIFQFGCSSNDQPIAIGLKLIDDEFLDWYRNIYLIDYHLTPSKVAKLVGKEMRFYLLAKVFLEFDNFIEGEYLAEIFIKYVIHILEKSKYQLAQVSVNFQFYSSGEDWYKKFSQWLLRWKLVSYNIRWNIQIARIFPKLFKENVVSNFQEFLDLIFNPLFTLEKEQLPIDSSVNTDIIGLQFFLSNVCSMDLVIKESDEYYWKEFTDMNCKPKFWTAQGDNPTVAHYMYYIYKSLAKVNFLRSQNLQNTITLRNYCSPLSSRTSQFGVDLYFTDQVESLVCNLLLCNGGLLQVEPLWDTATMIQYLFYLFQIPILAAPLSSVSLLNSQKSTFLKNKNVLLEHDYLKDQETAKINPSRDITVGEQRSYETNPFMKMFKMGLKISLSSKSILYNSSYTLEPLIEEYSVAASIYLLNPTDLCELSRTSVLSSGYEGWYKAHWIGVGVKKAPYFEENVGGIDNWYDTAKDTSIKHNVPMIRRRYRKETLDQEWNFVRDHFGVINSIW</sequence>
<evidence type="ECO:0000256" key="1">
    <source>
        <dbReference type="ARBA" id="ARBA00006676"/>
    </source>
</evidence>
<dbReference type="AlphaFoldDB" id="B3LQ41"/>
<dbReference type="GO" id="GO:0032264">
    <property type="term" value="P:IMP salvage"/>
    <property type="evidence" value="ECO:0007669"/>
    <property type="project" value="InterPro"/>
</dbReference>
<reference evidence="4" key="2">
    <citation type="submission" date="2005-07" db="EMBL/GenBank/DDBJ databases">
        <title>Annotation of the Saccharomyces cerevisiae RM11-1a Genome.</title>
        <authorList>
            <consortium name="The Broad Institute Genome Sequencing Platform"/>
            <person name="Birren B."/>
            <person name="Lander E."/>
            <person name="Galagan J."/>
            <person name="Nusbaum C."/>
            <person name="Devon K."/>
            <person name="Cuomo C."/>
            <person name="Jaffe D."/>
            <person name="Butler J."/>
            <person name="Alvarez P."/>
            <person name="Gnerre S."/>
            <person name="Grabherr M."/>
            <person name="Kleber M."/>
            <person name="Mauceli E."/>
            <person name="Brockman W."/>
            <person name="MacCallum I.A."/>
            <person name="Rounsley S."/>
            <person name="Young S."/>
            <person name="LaButti K."/>
            <person name="Pushparaj V."/>
            <person name="DeCaprio D."/>
            <person name="Crawford M."/>
            <person name="Koehrsen M."/>
            <person name="Engels R."/>
            <person name="Montgomery P."/>
            <person name="Pearson M."/>
            <person name="Howarth C."/>
            <person name="Larson L."/>
            <person name="Luoma S."/>
            <person name="White J."/>
            <person name="O'Leary S."/>
            <person name="Kodira C."/>
            <person name="Zeng Q."/>
            <person name="Yandava C."/>
            <person name="Alvarado L."/>
            <person name="Pratt S."/>
            <person name="Kruglyak L."/>
        </authorList>
    </citation>
    <scope>NUCLEOTIDE SEQUENCE</scope>
    <source>
        <strain evidence="4">RM11-1a</strain>
    </source>
</reference>
<dbReference type="InterPro" id="IPR032466">
    <property type="entry name" value="Metal_Hydrolase"/>
</dbReference>
<evidence type="ECO:0000313" key="4">
    <source>
        <dbReference type="EMBL" id="EDV12694.1"/>
    </source>
</evidence>
<organism evidence="4 5">
    <name type="scientific">Saccharomyces cerevisiae (strain RM11-1a)</name>
    <name type="common">Baker's yeast</name>
    <dbReference type="NCBI Taxonomy" id="285006"/>
    <lineage>
        <taxon>Eukaryota</taxon>
        <taxon>Fungi</taxon>
        <taxon>Dikarya</taxon>
        <taxon>Ascomycota</taxon>
        <taxon>Saccharomycotina</taxon>
        <taxon>Saccharomycetes</taxon>
        <taxon>Saccharomycetales</taxon>
        <taxon>Saccharomycetaceae</taxon>
        <taxon>Saccharomyces</taxon>
    </lineage>
</organism>
<reference evidence="4" key="1">
    <citation type="submission" date="2005-03" db="EMBL/GenBank/DDBJ databases">
        <authorList>
            <person name="Giovannoni S.J."/>
            <person name="Cho J.-C."/>
            <person name="Ferriera S."/>
            <person name="Johnson J."/>
            <person name="Kravitz S."/>
            <person name="Halpern A."/>
            <person name="Remington K."/>
            <person name="Beeson K."/>
            <person name="Tran B."/>
            <person name="Rogers Y.-H."/>
            <person name="Friedman R."/>
            <person name="Venter J.C."/>
        </authorList>
    </citation>
    <scope>NUCLEOTIDE SEQUENCE</scope>
    <source>
        <strain evidence="4">RM11-1a</strain>
    </source>
</reference>
<dbReference type="Pfam" id="PF19326">
    <property type="entry name" value="AMP_deaminase"/>
    <property type="match status" value="2"/>
</dbReference>
<dbReference type="FunFam" id="3.20.20.140:FF:000078">
    <property type="entry name" value="Inactive deaminase YBR284W"/>
    <property type="match status" value="1"/>
</dbReference>
<gene>
    <name evidence="4" type="ORF">SCRG_03600</name>
</gene>
<dbReference type="EMBL" id="CH408050">
    <property type="protein sequence ID" value="EDV12694.1"/>
    <property type="molecule type" value="Genomic_DNA"/>
</dbReference>
<dbReference type="PANTHER" id="PTHR11359:SF7">
    <property type="entry name" value="INACTIVE DEAMINASE YBR284W-RELATED"/>
    <property type="match status" value="1"/>
</dbReference>
<dbReference type="InterPro" id="IPR006329">
    <property type="entry name" value="AMPD"/>
</dbReference>
<dbReference type="PANTHER" id="PTHR11359">
    <property type="entry name" value="AMP DEAMINASE"/>
    <property type="match status" value="1"/>
</dbReference>
<keyword evidence="5" id="KW-1185">Reference proteome</keyword>
<dbReference type="Proteomes" id="UP000008335">
    <property type="component" value="Unassembled WGS sequence"/>
</dbReference>
<accession>B3LQ41</accession>
<evidence type="ECO:0000256" key="3">
    <source>
        <dbReference type="SAM" id="MobiDB-lite"/>
    </source>
</evidence>